<proteinExistence type="predicted"/>
<evidence type="ECO:0000313" key="2">
    <source>
        <dbReference type="EMBL" id="RIW18415.1"/>
    </source>
</evidence>
<evidence type="ECO:0000313" key="3">
    <source>
        <dbReference type="Proteomes" id="UP000283522"/>
    </source>
</evidence>
<dbReference type="Gene3D" id="3.40.50.720">
    <property type="entry name" value="NAD(P)-binding Rossmann-like Domain"/>
    <property type="match status" value="1"/>
</dbReference>
<feature type="domain" description="NAD-dependent epimerase/dehydratase" evidence="1">
    <location>
        <begin position="3"/>
        <end position="219"/>
    </location>
</feature>
<organism evidence="2 3">
    <name type="scientific">Algoriphagus lacus</name>
    <dbReference type="NCBI Taxonomy" id="2056311"/>
    <lineage>
        <taxon>Bacteria</taxon>
        <taxon>Pseudomonadati</taxon>
        <taxon>Bacteroidota</taxon>
        <taxon>Cytophagia</taxon>
        <taxon>Cytophagales</taxon>
        <taxon>Cyclobacteriaceae</taxon>
        <taxon>Algoriphagus</taxon>
    </lineage>
</organism>
<dbReference type="PANTHER" id="PTHR48079:SF6">
    <property type="entry name" value="NAD(P)-BINDING DOMAIN-CONTAINING PROTEIN-RELATED"/>
    <property type="match status" value="1"/>
</dbReference>
<dbReference type="SUPFAM" id="SSF51735">
    <property type="entry name" value="NAD(P)-binding Rossmann-fold domains"/>
    <property type="match status" value="1"/>
</dbReference>
<dbReference type="PANTHER" id="PTHR48079">
    <property type="entry name" value="PROTEIN YEEZ"/>
    <property type="match status" value="1"/>
</dbReference>
<dbReference type="RefSeq" id="WP_119475893.1">
    <property type="nucleotide sequence ID" value="NZ_QXML01000001.1"/>
</dbReference>
<dbReference type="GO" id="GO:0004029">
    <property type="term" value="F:aldehyde dehydrogenase (NAD+) activity"/>
    <property type="evidence" value="ECO:0007669"/>
    <property type="project" value="TreeGrafter"/>
</dbReference>
<dbReference type="InterPro" id="IPR051783">
    <property type="entry name" value="NAD(P)-dependent_oxidoreduct"/>
</dbReference>
<dbReference type="Pfam" id="PF01370">
    <property type="entry name" value="Epimerase"/>
    <property type="match status" value="1"/>
</dbReference>
<dbReference type="Proteomes" id="UP000283522">
    <property type="component" value="Unassembled WGS sequence"/>
</dbReference>
<reference evidence="2 3" key="1">
    <citation type="submission" date="2018-09" db="EMBL/GenBank/DDBJ databases">
        <authorList>
            <person name="Wang X."/>
            <person name="Du Z."/>
        </authorList>
    </citation>
    <scope>NUCLEOTIDE SEQUENCE [LARGE SCALE GENOMIC DNA]</scope>
    <source>
        <strain evidence="2 3">N3</strain>
    </source>
</reference>
<dbReference type="InterPro" id="IPR036291">
    <property type="entry name" value="NAD(P)-bd_dom_sf"/>
</dbReference>
<sequence length="319" mass="35765">MNILITGITGLFGSHLAKEFSHLGKIRGLIMENSNKSLVNNPDFEVEWHKGELSDVDSLLEALKDIDMVIHSAGLVSFSPQDEDKLYEVNSVGTANLVNAMLIAGVSKLVHVSSVAAIGRNPELSVIDEEYKWADSPLNTPYAISKYWAELEAWRGEQEGLDLIVVNPSILLGKASYAKSSSAIYSYVLEENRFYPKGDLNFIDVRDAAKITRMLVENKAWGERFILNKESIPYRDFFSEVAVVFGKKAPSVPLSDWLISFASLTTGVLKVLGMSKSPLNKQTARLSQQKIRFENSKIEKLFGYRYYSLRESLEWAKMP</sequence>
<gene>
    <name evidence="2" type="ORF">D0X99_01635</name>
</gene>
<dbReference type="GO" id="GO:0005737">
    <property type="term" value="C:cytoplasm"/>
    <property type="evidence" value="ECO:0007669"/>
    <property type="project" value="TreeGrafter"/>
</dbReference>
<dbReference type="OrthoDB" id="596910at2"/>
<name>A0A418PWG2_9BACT</name>
<accession>A0A418PWG2</accession>
<comment type="caution">
    <text evidence="2">The sequence shown here is derived from an EMBL/GenBank/DDBJ whole genome shotgun (WGS) entry which is preliminary data.</text>
</comment>
<protein>
    <submittedName>
        <fullName evidence="2">NAD-dependent epimerase/dehydratase family protein</fullName>
    </submittedName>
</protein>
<evidence type="ECO:0000259" key="1">
    <source>
        <dbReference type="Pfam" id="PF01370"/>
    </source>
</evidence>
<keyword evidence="3" id="KW-1185">Reference proteome</keyword>
<dbReference type="InterPro" id="IPR001509">
    <property type="entry name" value="Epimerase_deHydtase"/>
</dbReference>
<dbReference type="AlphaFoldDB" id="A0A418PWG2"/>
<dbReference type="EMBL" id="QXML01000001">
    <property type="protein sequence ID" value="RIW18415.1"/>
    <property type="molecule type" value="Genomic_DNA"/>
</dbReference>